<comment type="caution">
    <text evidence="1">The sequence shown here is derived from an EMBL/GenBank/DDBJ whole genome shotgun (WGS) entry which is preliminary data.</text>
</comment>
<evidence type="ECO:0000313" key="1">
    <source>
        <dbReference type="EMBL" id="ODH14628.1"/>
    </source>
</evidence>
<protein>
    <submittedName>
        <fullName evidence="1">Uncharacterized protein</fullName>
    </submittedName>
</protein>
<dbReference type="Proteomes" id="UP000242814">
    <property type="component" value="Unassembled WGS sequence"/>
</dbReference>
<proteinExistence type="predicted"/>
<reference evidence="1 2" key="1">
    <citation type="submission" date="2016-06" db="EMBL/GenBank/DDBJ databases">
        <authorList>
            <person name="Kjaerup R.B."/>
            <person name="Dalgaard T.S."/>
            <person name="Juul-Madsen H.R."/>
        </authorList>
    </citation>
    <scope>NUCLEOTIDE SEQUENCE [LARGE SCALE GENOMIC DNA]</scope>
    <source>
        <strain evidence="1 2">Pb300</strain>
    </source>
</reference>
<dbReference type="VEuPathDB" id="FungiDB:PABG_12352"/>
<sequence length="89" mass="9598">MSNGHACGVSPDGRFACGWIHLHPDKRANGEALQTTPESRILLQYTKPFNKYSNSSAVYFISAPQVAEPLSHTGSRLLLADLSSVAQAI</sequence>
<evidence type="ECO:0000313" key="2">
    <source>
        <dbReference type="Proteomes" id="UP000242814"/>
    </source>
</evidence>
<name>A0A1D2J769_PARBR</name>
<accession>A0A1D2J769</accession>
<organism evidence="1 2">
    <name type="scientific">Paracoccidioides brasiliensis</name>
    <dbReference type="NCBI Taxonomy" id="121759"/>
    <lineage>
        <taxon>Eukaryota</taxon>
        <taxon>Fungi</taxon>
        <taxon>Dikarya</taxon>
        <taxon>Ascomycota</taxon>
        <taxon>Pezizomycotina</taxon>
        <taxon>Eurotiomycetes</taxon>
        <taxon>Eurotiomycetidae</taxon>
        <taxon>Onygenales</taxon>
        <taxon>Ajellomycetaceae</taxon>
        <taxon>Paracoccidioides</taxon>
    </lineage>
</organism>
<dbReference type="AlphaFoldDB" id="A0A1D2J769"/>
<gene>
    <name evidence="1" type="ORF">ACO22_06543</name>
</gene>
<dbReference type="EMBL" id="LZYO01000360">
    <property type="protein sequence ID" value="ODH14628.1"/>
    <property type="molecule type" value="Genomic_DNA"/>
</dbReference>
<dbReference type="VEuPathDB" id="FungiDB:PADG_07934"/>